<dbReference type="Gene3D" id="2.70.130.10">
    <property type="entry name" value="Mannose-6-phosphate receptor binding domain"/>
    <property type="match status" value="1"/>
</dbReference>
<dbReference type="Proteomes" id="UP000000709">
    <property type="component" value="Unassembled WGS sequence"/>
</dbReference>
<keyword evidence="17" id="KW-0968">Cytoplasmic vesicle</keyword>
<evidence type="ECO:0000256" key="4">
    <source>
        <dbReference type="ARBA" id="ARBA00004614"/>
    </source>
</evidence>
<evidence type="ECO:0000256" key="3">
    <source>
        <dbReference type="ARBA" id="ARBA00004472"/>
    </source>
</evidence>
<keyword evidence="7" id="KW-0813">Transport</keyword>
<dbReference type="eggNOG" id="ENOG502QVJJ">
    <property type="taxonomic scope" value="Eukaryota"/>
</dbReference>
<evidence type="ECO:0000256" key="1">
    <source>
        <dbReference type="ARBA" id="ARBA00004304"/>
    </source>
</evidence>
<dbReference type="HOGENOM" id="CLU_047751_0_0_1"/>
<dbReference type="GeneID" id="18873212"/>
<evidence type="ECO:0000256" key="17">
    <source>
        <dbReference type="ARBA" id="ARBA00023329"/>
    </source>
</evidence>
<name>G3ALW5_SPAPN</name>
<dbReference type="PANTHER" id="PTHR15071">
    <property type="entry name" value="MANNOSE-6-PHOSPHATE RECEPTOR FAMILY MEMBER"/>
    <property type="match status" value="1"/>
</dbReference>
<dbReference type="RefSeq" id="XP_007374239.1">
    <property type="nucleotide sequence ID" value="XM_007374177.1"/>
</dbReference>
<evidence type="ECO:0000256" key="16">
    <source>
        <dbReference type="ARBA" id="ARBA00023157"/>
    </source>
</evidence>
<keyword evidence="10" id="KW-0653">Protein transport</keyword>
<evidence type="ECO:0000256" key="12">
    <source>
        <dbReference type="ARBA" id="ARBA00023006"/>
    </source>
</evidence>
<dbReference type="KEGG" id="spaa:SPAPADRAFT_60081"/>
<dbReference type="InParanoid" id="G3ALW5"/>
<comment type="subcellular location">
    <subcellularLocation>
        <location evidence="2">Cytoplasmic vesicle membrane</location>
        <topology evidence="2">Single-pass type I membrane protein</topology>
    </subcellularLocation>
    <subcellularLocation>
        <location evidence="4">Golgi apparatus membrane</location>
        <topology evidence="4">Single-pass type I membrane protein</topology>
    </subcellularLocation>
    <subcellularLocation>
        <location evidence="1">Mitochondrion membrane</location>
        <topology evidence="1">Single-pass membrane protein</topology>
    </subcellularLocation>
    <subcellularLocation>
        <location evidence="3">Preautophagosomal structure membrane</location>
        <topology evidence="3">Single-pass type I membrane protein</topology>
    </subcellularLocation>
</comment>
<dbReference type="PANTHER" id="PTHR15071:SF13">
    <property type="entry name" value="AUTOPHAGY-RELATED PROTEIN 27"/>
    <property type="match status" value="1"/>
</dbReference>
<dbReference type="GO" id="GO:0006914">
    <property type="term" value="P:autophagy"/>
    <property type="evidence" value="ECO:0007669"/>
    <property type="project" value="UniProtKB-KW"/>
</dbReference>
<accession>G3ALW5</accession>
<evidence type="ECO:0000313" key="21">
    <source>
        <dbReference type="EMBL" id="EGW32724.1"/>
    </source>
</evidence>
<protein>
    <recommendedName>
        <fullName evidence="6">Autophagy-related protein 27</fullName>
    </recommendedName>
</protein>
<evidence type="ECO:0000259" key="20">
    <source>
        <dbReference type="PROSITE" id="PS51914"/>
    </source>
</evidence>
<evidence type="ECO:0000256" key="6">
    <source>
        <dbReference type="ARBA" id="ARBA00013776"/>
    </source>
</evidence>
<evidence type="ECO:0000256" key="11">
    <source>
        <dbReference type="ARBA" id="ARBA00022989"/>
    </source>
</evidence>
<keyword evidence="14" id="KW-0496">Mitochondrion</keyword>
<dbReference type="Pfam" id="PF09451">
    <property type="entry name" value="ATG27"/>
    <property type="match status" value="1"/>
</dbReference>
<evidence type="ECO:0000256" key="5">
    <source>
        <dbReference type="ARBA" id="ARBA00005363"/>
    </source>
</evidence>
<keyword evidence="9 19" id="KW-0732">Signal</keyword>
<dbReference type="EMBL" id="GL996501">
    <property type="protein sequence ID" value="EGW32724.1"/>
    <property type="molecule type" value="Genomic_DNA"/>
</dbReference>
<evidence type="ECO:0000256" key="7">
    <source>
        <dbReference type="ARBA" id="ARBA00022448"/>
    </source>
</evidence>
<comment type="similarity">
    <text evidence="5">Belongs to the ATG27 family.</text>
</comment>
<feature type="transmembrane region" description="Helical" evidence="18">
    <location>
        <begin position="198"/>
        <end position="222"/>
    </location>
</feature>
<dbReference type="SUPFAM" id="SSF50911">
    <property type="entry name" value="Mannose 6-phosphate receptor domain"/>
    <property type="match status" value="1"/>
</dbReference>
<dbReference type="PROSITE" id="PS51914">
    <property type="entry name" value="MRH"/>
    <property type="match status" value="1"/>
</dbReference>
<dbReference type="FunCoup" id="G3ALW5">
    <property type="interactions" value="76"/>
</dbReference>
<dbReference type="GO" id="GO:0030659">
    <property type="term" value="C:cytoplasmic vesicle membrane"/>
    <property type="evidence" value="ECO:0007669"/>
    <property type="project" value="UniProtKB-SubCell"/>
</dbReference>
<organism evidence="22">
    <name type="scientific">Spathaspora passalidarum (strain NRRL Y-27907 / 11-Y1)</name>
    <dbReference type="NCBI Taxonomy" id="619300"/>
    <lineage>
        <taxon>Eukaryota</taxon>
        <taxon>Fungi</taxon>
        <taxon>Dikarya</taxon>
        <taxon>Ascomycota</taxon>
        <taxon>Saccharomycotina</taxon>
        <taxon>Pichiomycetes</taxon>
        <taxon>Debaryomycetaceae</taxon>
        <taxon>Spathaspora</taxon>
    </lineage>
</organism>
<evidence type="ECO:0000256" key="2">
    <source>
        <dbReference type="ARBA" id="ARBA00004358"/>
    </source>
</evidence>
<evidence type="ECO:0000256" key="13">
    <source>
        <dbReference type="ARBA" id="ARBA00023034"/>
    </source>
</evidence>
<dbReference type="OMA" id="NKGNAID"/>
<proteinExistence type="inferred from homology"/>
<evidence type="ECO:0000256" key="8">
    <source>
        <dbReference type="ARBA" id="ARBA00022692"/>
    </source>
</evidence>
<evidence type="ECO:0000256" key="9">
    <source>
        <dbReference type="ARBA" id="ARBA00022729"/>
    </source>
</evidence>
<evidence type="ECO:0000256" key="15">
    <source>
        <dbReference type="ARBA" id="ARBA00023136"/>
    </source>
</evidence>
<gene>
    <name evidence="21" type="ORF">SPAPADRAFT_60081</name>
</gene>
<dbReference type="AlphaFoldDB" id="G3ALW5"/>
<dbReference type="InterPro" id="IPR044865">
    <property type="entry name" value="MRH_dom"/>
</dbReference>
<feature type="chain" id="PRO_5003442462" description="Autophagy-related protein 27" evidence="19">
    <location>
        <begin position="20"/>
        <end position="273"/>
    </location>
</feature>
<evidence type="ECO:0000256" key="10">
    <source>
        <dbReference type="ARBA" id="ARBA00022927"/>
    </source>
</evidence>
<keyword evidence="12" id="KW-0072">Autophagy</keyword>
<keyword evidence="16" id="KW-1015">Disulfide bond</keyword>
<dbReference type="STRING" id="619300.G3ALW5"/>
<evidence type="ECO:0000256" key="19">
    <source>
        <dbReference type="SAM" id="SignalP"/>
    </source>
</evidence>
<dbReference type="GO" id="GO:0034045">
    <property type="term" value="C:phagophore assembly site membrane"/>
    <property type="evidence" value="ECO:0007669"/>
    <property type="project" value="UniProtKB-SubCell"/>
</dbReference>
<dbReference type="InterPro" id="IPR009011">
    <property type="entry name" value="Man6P_isomerase_rcpt-bd_dom_sf"/>
</dbReference>
<dbReference type="GO" id="GO:0031966">
    <property type="term" value="C:mitochondrial membrane"/>
    <property type="evidence" value="ECO:0007669"/>
    <property type="project" value="UniProtKB-SubCell"/>
</dbReference>
<keyword evidence="15 18" id="KW-0472">Membrane</keyword>
<evidence type="ECO:0000313" key="22">
    <source>
        <dbReference type="Proteomes" id="UP000000709"/>
    </source>
</evidence>
<evidence type="ECO:0000256" key="18">
    <source>
        <dbReference type="SAM" id="Phobius"/>
    </source>
</evidence>
<reference evidence="21 22" key="1">
    <citation type="journal article" date="2011" name="Proc. Natl. Acad. Sci. U.S.A.">
        <title>Comparative genomics of xylose-fermenting fungi for enhanced biofuel production.</title>
        <authorList>
            <person name="Wohlbach D.J."/>
            <person name="Kuo A."/>
            <person name="Sato T.K."/>
            <person name="Potts K.M."/>
            <person name="Salamov A.A."/>
            <person name="LaButti K.M."/>
            <person name="Sun H."/>
            <person name="Clum A."/>
            <person name="Pangilinan J.L."/>
            <person name="Lindquist E.A."/>
            <person name="Lucas S."/>
            <person name="Lapidus A."/>
            <person name="Jin M."/>
            <person name="Gunawan C."/>
            <person name="Balan V."/>
            <person name="Dale B.E."/>
            <person name="Jeffries T.W."/>
            <person name="Zinkel R."/>
            <person name="Barry K.W."/>
            <person name="Grigoriev I.V."/>
            <person name="Gasch A.P."/>
        </authorList>
    </citation>
    <scope>NUCLEOTIDE SEQUENCE [LARGE SCALE GENOMIC DNA]</scope>
    <source>
        <strain evidence="22">NRRL Y-27907 / 11-Y1</strain>
    </source>
</reference>
<sequence>MLSITAFSILTTLVATCAGIDCSVKELKPYNFESIKGVHTLTTLKNTPPSQTNITWNIGICEPINSIEDCPKNSDLCGITSIILSDNKDKPIISEIVSFNANLQKTYKPFSKDDKDSDSDGIIISYSGVNWGDSLVDAELKFICDKKAEDDKFKLDKWDGTKLKLTMSTKAACITNDKDKKKNKPDDNKKKPDNGESWGWFTWIFIFLVLFLSIYIVGGAWFQYNKGNAIDFQSALKEVLENFIDLLRGLPGFCREIIERFTGNRSRGDYSAV</sequence>
<dbReference type="InterPro" id="IPR018939">
    <property type="entry name" value="Autophagy-rel_prot_27"/>
</dbReference>
<keyword evidence="22" id="KW-1185">Reference proteome</keyword>
<dbReference type="GO" id="GO:0015031">
    <property type="term" value="P:protein transport"/>
    <property type="evidence" value="ECO:0007669"/>
    <property type="project" value="UniProtKB-KW"/>
</dbReference>
<keyword evidence="13" id="KW-0333">Golgi apparatus</keyword>
<dbReference type="OrthoDB" id="29460at2759"/>
<keyword evidence="11 18" id="KW-1133">Transmembrane helix</keyword>
<feature type="domain" description="MRH" evidence="20">
    <location>
        <begin position="20"/>
        <end position="175"/>
    </location>
</feature>
<evidence type="ECO:0000256" key="14">
    <source>
        <dbReference type="ARBA" id="ARBA00023128"/>
    </source>
</evidence>
<feature type="signal peptide" evidence="19">
    <location>
        <begin position="1"/>
        <end position="19"/>
    </location>
</feature>
<keyword evidence="8 18" id="KW-0812">Transmembrane</keyword>
<dbReference type="GO" id="GO:0000139">
    <property type="term" value="C:Golgi membrane"/>
    <property type="evidence" value="ECO:0007669"/>
    <property type="project" value="UniProtKB-SubCell"/>
</dbReference>